<gene>
    <name evidence="2" type="ORF">BKK55_04450</name>
</gene>
<dbReference type="AlphaFoldDB" id="A0A1V3JLJ5"/>
<organism evidence="2 3">
    <name type="scientific">Rodentibacter genomosp. 2</name>
    <dbReference type="NCBI Taxonomy" id="1908266"/>
    <lineage>
        <taxon>Bacteria</taxon>
        <taxon>Pseudomonadati</taxon>
        <taxon>Pseudomonadota</taxon>
        <taxon>Gammaproteobacteria</taxon>
        <taxon>Pasteurellales</taxon>
        <taxon>Pasteurellaceae</taxon>
        <taxon>Rodentibacter</taxon>
    </lineage>
</organism>
<proteinExistence type="predicted"/>
<dbReference type="STRING" id="1908266.BKK55_04450"/>
<evidence type="ECO:0000259" key="1">
    <source>
        <dbReference type="SMART" id="SM00670"/>
    </source>
</evidence>
<dbReference type="Proteomes" id="UP000188541">
    <property type="component" value="Unassembled WGS sequence"/>
</dbReference>
<accession>A0A1V3JLJ5</accession>
<dbReference type="NCBIfam" id="TIGR00305">
    <property type="entry name" value="putative toxin-antitoxin system toxin component, PIN family"/>
    <property type="match status" value="1"/>
</dbReference>
<dbReference type="PANTHER" id="PTHR34610:SF3">
    <property type="entry name" value="SSL7007 PROTEIN"/>
    <property type="match status" value="1"/>
</dbReference>
<reference evidence="2 3" key="1">
    <citation type="submission" date="2016-10" db="EMBL/GenBank/DDBJ databases">
        <title>Rodentibacter gen. nov. and new species.</title>
        <authorList>
            <person name="Christensen H."/>
        </authorList>
    </citation>
    <scope>NUCLEOTIDE SEQUENCE [LARGE SCALE GENOMIC DNA]</scope>
    <source>
        <strain evidence="2 3">1996246016</strain>
    </source>
</reference>
<dbReference type="OrthoDB" id="9802272at2"/>
<protein>
    <submittedName>
        <fullName evidence="2">Putative toxin-antitoxin system toxin component, PIN family</fullName>
    </submittedName>
</protein>
<comment type="caution">
    <text evidence="2">The sequence shown here is derived from an EMBL/GenBank/DDBJ whole genome shotgun (WGS) entry which is preliminary data.</text>
</comment>
<dbReference type="InterPro" id="IPR002850">
    <property type="entry name" value="PIN_toxin-like"/>
</dbReference>
<dbReference type="PANTHER" id="PTHR34610">
    <property type="entry name" value="SSL7007 PROTEIN"/>
    <property type="match status" value="1"/>
</dbReference>
<dbReference type="InterPro" id="IPR002716">
    <property type="entry name" value="PIN_dom"/>
</dbReference>
<dbReference type="InterPro" id="IPR029060">
    <property type="entry name" value="PIN-like_dom_sf"/>
</dbReference>
<evidence type="ECO:0000313" key="2">
    <source>
        <dbReference type="EMBL" id="OOF57534.1"/>
    </source>
</evidence>
<evidence type="ECO:0000313" key="3">
    <source>
        <dbReference type="Proteomes" id="UP000188541"/>
    </source>
</evidence>
<dbReference type="SMART" id="SM00670">
    <property type="entry name" value="PINc"/>
    <property type="match status" value="1"/>
</dbReference>
<dbReference type="SUPFAM" id="SSF88723">
    <property type="entry name" value="PIN domain-like"/>
    <property type="match status" value="1"/>
</dbReference>
<dbReference type="Gene3D" id="3.40.50.1010">
    <property type="entry name" value="5'-nuclease"/>
    <property type="match status" value="1"/>
</dbReference>
<sequence length="141" mass="15998">MKEPTCKRIVIDTNVLVSALLSPSTKPNLAVQKALSEYTICVSQKTFGEFVEVIHRPKFSKYIDVAKRETFIFTLMGAVEFIEVTEIITDCKDPKDNQFLEVAISANAIYLVTGDKRDLLSMRPYRDIEIISVSEFLDKKS</sequence>
<dbReference type="Pfam" id="PF13470">
    <property type="entry name" value="PIN_3"/>
    <property type="match status" value="1"/>
</dbReference>
<dbReference type="RefSeq" id="WP_077550797.1">
    <property type="nucleotide sequence ID" value="NZ_MLHO01000021.1"/>
</dbReference>
<dbReference type="EMBL" id="MLHO01000021">
    <property type="protein sequence ID" value="OOF57534.1"/>
    <property type="molecule type" value="Genomic_DNA"/>
</dbReference>
<name>A0A1V3JLJ5_9PAST</name>
<feature type="domain" description="PIN" evidence="1">
    <location>
        <begin position="7"/>
        <end position="120"/>
    </location>
</feature>
<keyword evidence="3" id="KW-1185">Reference proteome</keyword>